<evidence type="ECO:0000313" key="1">
    <source>
        <dbReference type="EMBL" id="KAG6581452.1"/>
    </source>
</evidence>
<organism evidence="1 2">
    <name type="scientific">Cucurbita argyrosperma subsp. sororia</name>
    <dbReference type="NCBI Taxonomy" id="37648"/>
    <lineage>
        <taxon>Eukaryota</taxon>
        <taxon>Viridiplantae</taxon>
        <taxon>Streptophyta</taxon>
        <taxon>Embryophyta</taxon>
        <taxon>Tracheophyta</taxon>
        <taxon>Spermatophyta</taxon>
        <taxon>Magnoliopsida</taxon>
        <taxon>eudicotyledons</taxon>
        <taxon>Gunneridae</taxon>
        <taxon>Pentapetalae</taxon>
        <taxon>rosids</taxon>
        <taxon>fabids</taxon>
        <taxon>Cucurbitales</taxon>
        <taxon>Cucurbitaceae</taxon>
        <taxon>Cucurbiteae</taxon>
        <taxon>Cucurbita</taxon>
    </lineage>
</organism>
<gene>
    <name evidence="1" type="ORF">SDJN03_21454</name>
</gene>
<proteinExistence type="predicted"/>
<keyword evidence="2" id="KW-1185">Reference proteome</keyword>
<dbReference type="EMBL" id="JAGKQH010000014">
    <property type="protein sequence ID" value="KAG6581452.1"/>
    <property type="molecule type" value="Genomic_DNA"/>
</dbReference>
<comment type="caution">
    <text evidence="1">The sequence shown here is derived from an EMBL/GenBank/DDBJ whole genome shotgun (WGS) entry which is preliminary data.</text>
</comment>
<sequence>MENSQSLSRSVDVLQLRGETGFPRRNSKQVFPSKCLMVPLLCLIRGTHEIPSELDPNYRLNPAVSIFCLLQGLEAVKRICPKQVMLIGMGHVFDRHVDNGFLNQWSIRNVINNT</sequence>
<name>A0AAV6MHX0_9ROSI</name>
<feature type="non-terminal residue" evidence="1">
    <location>
        <position position="1"/>
    </location>
</feature>
<reference evidence="1 2" key="1">
    <citation type="journal article" date="2021" name="Hortic Res">
        <title>The domestication of Cucurbita argyrosperma as revealed by the genome of its wild relative.</title>
        <authorList>
            <person name="Barrera-Redondo J."/>
            <person name="Sanchez-de la Vega G."/>
            <person name="Aguirre-Liguori J.A."/>
            <person name="Castellanos-Morales G."/>
            <person name="Gutierrez-Guerrero Y.T."/>
            <person name="Aguirre-Dugua X."/>
            <person name="Aguirre-Planter E."/>
            <person name="Tenaillon M.I."/>
            <person name="Lira-Saade R."/>
            <person name="Eguiarte L.E."/>
        </authorList>
    </citation>
    <scope>NUCLEOTIDE SEQUENCE [LARGE SCALE GENOMIC DNA]</scope>
    <source>
        <strain evidence="1">JBR-2021</strain>
    </source>
</reference>
<protein>
    <submittedName>
        <fullName evidence="1">Uncharacterized protein</fullName>
    </submittedName>
</protein>
<evidence type="ECO:0000313" key="2">
    <source>
        <dbReference type="Proteomes" id="UP000685013"/>
    </source>
</evidence>
<dbReference type="Proteomes" id="UP000685013">
    <property type="component" value="Chromosome 14"/>
</dbReference>
<accession>A0AAV6MHX0</accession>
<dbReference type="AlphaFoldDB" id="A0AAV6MHX0"/>